<evidence type="ECO:0000256" key="1">
    <source>
        <dbReference type="ARBA" id="ARBA00022737"/>
    </source>
</evidence>
<reference evidence="4" key="1">
    <citation type="journal article" date="2019" name="Int. J. Syst. Evol. Microbiol.">
        <title>The Global Catalogue of Microorganisms (GCM) 10K type strain sequencing project: providing services to taxonomists for standard genome sequencing and annotation.</title>
        <authorList>
            <consortium name="The Broad Institute Genomics Platform"/>
            <consortium name="The Broad Institute Genome Sequencing Center for Infectious Disease"/>
            <person name="Wu L."/>
            <person name="Ma J."/>
        </authorList>
    </citation>
    <scope>NUCLEOTIDE SEQUENCE [LARGE SCALE GENOMIC DNA]</scope>
    <source>
        <strain evidence="4">CGMCC 1.16031</strain>
    </source>
</reference>
<dbReference type="Gene3D" id="3.40.50.10490">
    <property type="entry name" value="Glucose-6-phosphate isomerase like protein, domain 1"/>
    <property type="match status" value="2"/>
</dbReference>
<organism evidence="3 4">
    <name type="scientific">Pseudobowmanella zhangzhouensis</name>
    <dbReference type="NCBI Taxonomy" id="1537679"/>
    <lineage>
        <taxon>Bacteria</taxon>
        <taxon>Pseudomonadati</taxon>
        <taxon>Pseudomonadota</taxon>
        <taxon>Gammaproteobacteria</taxon>
        <taxon>Alteromonadales</taxon>
        <taxon>Alteromonadaceae</taxon>
    </lineage>
</organism>
<dbReference type="EMBL" id="JBHSUS010000001">
    <property type="protein sequence ID" value="MFC6441515.1"/>
    <property type="molecule type" value="Genomic_DNA"/>
</dbReference>
<dbReference type="PROSITE" id="PS51464">
    <property type="entry name" value="SIS"/>
    <property type="match status" value="2"/>
</dbReference>
<dbReference type="NCBIfam" id="NF046059">
    <property type="entry name" value="NagB_SO3506"/>
    <property type="match status" value="1"/>
</dbReference>
<dbReference type="CDD" id="cd05009">
    <property type="entry name" value="SIS_GlmS_GlmD_2"/>
    <property type="match status" value="1"/>
</dbReference>
<comment type="caution">
    <text evidence="3">The sequence shown here is derived from an EMBL/GenBank/DDBJ whole genome shotgun (WGS) entry which is preliminary data.</text>
</comment>
<dbReference type="RefSeq" id="WP_131257726.1">
    <property type="nucleotide sequence ID" value="NZ_JBHSUS010000001.1"/>
</dbReference>
<dbReference type="Proteomes" id="UP001596364">
    <property type="component" value="Unassembled WGS sequence"/>
</dbReference>
<accession>A0ABW1XS05</accession>
<dbReference type="InterPro" id="IPR035466">
    <property type="entry name" value="GlmS/AgaS_SIS"/>
</dbReference>
<evidence type="ECO:0000313" key="3">
    <source>
        <dbReference type="EMBL" id="MFC6441515.1"/>
    </source>
</evidence>
<sequence length="332" mass="35335">MNSSIMAREAADAARVIANQLQHNAAICAELGNTIRDFNPAMVYMVGRGSSDHAGVFAKYLIEVELNVPVCAAAPSVTSIYGQSLKLDRALVICISQSGRSPDILTQVDAARKAGALVVALVNDESSPLAEKANVVVPLCAEKEHAVAATKSYLATLSALLQLVAHWGKKSDLLSALNTLPQHLADTVASPPQLSVAFITPLKHCVVLGRGFGYAISREIALKLKEVCGIHAESFSSAEFLHGPVTLVANQLPVLDLRIEDESATAHGEQMAELTRRGAPIASMHQVGSDVHPRLAPLTLLQRFYLDIEQIACSMGRNPDAPVGLNKVTQTL</sequence>
<feature type="domain" description="SIS" evidence="2">
    <location>
        <begin position="31"/>
        <end position="184"/>
    </location>
</feature>
<dbReference type="Pfam" id="PF01380">
    <property type="entry name" value="SIS"/>
    <property type="match status" value="2"/>
</dbReference>
<keyword evidence="4" id="KW-1185">Reference proteome</keyword>
<proteinExistence type="predicted"/>
<dbReference type="GO" id="GO:0004342">
    <property type="term" value="F:glucosamine-6-phosphate deaminase activity"/>
    <property type="evidence" value="ECO:0007669"/>
    <property type="project" value="UniProtKB-EC"/>
</dbReference>
<dbReference type="InterPro" id="IPR046348">
    <property type="entry name" value="SIS_dom_sf"/>
</dbReference>
<protein>
    <submittedName>
        <fullName evidence="3">Glucosamine-6-phosphate deaminase NagB-II</fullName>
        <ecNumber evidence="3">3.5.99.6</ecNumber>
    </submittedName>
</protein>
<keyword evidence="1" id="KW-0677">Repeat</keyword>
<name>A0ABW1XS05_9ALTE</name>
<dbReference type="InterPro" id="IPR001347">
    <property type="entry name" value="SIS_dom"/>
</dbReference>
<feature type="domain" description="SIS" evidence="2">
    <location>
        <begin position="194"/>
        <end position="332"/>
    </location>
</feature>
<evidence type="ECO:0000313" key="4">
    <source>
        <dbReference type="Proteomes" id="UP001596364"/>
    </source>
</evidence>
<gene>
    <name evidence="3" type="primary">nagB-II</name>
    <name evidence="3" type="ORF">ACFP85_15285</name>
</gene>
<dbReference type="SUPFAM" id="SSF53697">
    <property type="entry name" value="SIS domain"/>
    <property type="match status" value="1"/>
</dbReference>
<dbReference type="CDD" id="cd05008">
    <property type="entry name" value="SIS_GlmS_GlmD_1"/>
    <property type="match status" value="1"/>
</dbReference>
<dbReference type="PANTHER" id="PTHR10937:SF8">
    <property type="entry name" value="AMINOTRANSFERASE-RELATED"/>
    <property type="match status" value="1"/>
</dbReference>
<dbReference type="InterPro" id="IPR035490">
    <property type="entry name" value="GlmS/FrlB_SIS"/>
</dbReference>
<evidence type="ECO:0000259" key="2">
    <source>
        <dbReference type="PROSITE" id="PS51464"/>
    </source>
</evidence>
<dbReference type="EC" id="3.5.99.6" evidence="3"/>
<dbReference type="PANTHER" id="PTHR10937">
    <property type="entry name" value="GLUCOSAMINE--FRUCTOSE-6-PHOSPHATE AMINOTRANSFERASE, ISOMERIZING"/>
    <property type="match status" value="1"/>
</dbReference>
<keyword evidence="3" id="KW-0378">Hydrolase</keyword>